<dbReference type="EC" id="3.4.19.12" evidence="8"/>
<name>A0AAE9F579_CAEBR</name>
<dbReference type="GO" id="GO:0004843">
    <property type="term" value="F:cysteine-type deubiquitinase activity"/>
    <property type="evidence" value="ECO:0007669"/>
    <property type="project" value="UniProtKB-UniRule"/>
</dbReference>
<keyword evidence="6 7" id="KW-0788">Thiol protease</keyword>
<dbReference type="Pfam" id="PF01088">
    <property type="entry name" value="Peptidase_C12"/>
    <property type="match status" value="2"/>
</dbReference>
<accession>A0AAE9F579</accession>
<dbReference type="Proteomes" id="UP000829354">
    <property type="component" value="Chromosome V"/>
</dbReference>
<dbReference type="EMBL" id="CP092624">
    <property type="protein sequence ID" value="UMM36078.1"/>
    <property type="molecule type" value="Genomic_DNA"/>
</dbReference>
<sequence length="443" mass="48856">MAVVWTPLESNPTVINPMIEKMGVSGVKTVDVLFFEDDSIGQPQHAVILCFPEYKKVDEIMKPIYEQAKAADDSVFFMKQKISNACGTFALFHSLANLEDRINLGDGAFAKWLAEAKKVGVDERSDLLANNAELTAIHAAAATAGQTDPSGEVEHHFICYVGKNGILYEIDSRLQFAREIGPTSEATLVKDAGAACQHLIQKLDNCKRESFPTRFQMAPKGKGGWQALESNPETINPFLKKIGVSGLECVDVYSFDEEMLQFIPTPQLAMILCFPSSEAREFLSKQYEEVEKNGKKPEGVFFMNQSEDIGNACGTFALFHSLGNLENRVNLGKGKFAKWFAKAKLVKEDERSDLLSEDTDLAEAHDETAGEGDTEQTDNVDYHFITYVNKDGQLYEIDSCAPFPRPLGSTSDASMIKDASVAIKELMNNVVNLNFSAMALIGK</sequence>
<feature type="active site" description="Proton donor" evidence="7">
    <location>
        <position position="156"/>
    </location>
</feature>
<feature type="active site" description="Nucleophile" evidence="7">
    <location>
        <position position="86"/>
    </location>
</feature>
<evidence type="ECO:0000313" key="11">
    <source>
        <dbReference type="Proteomes" id="UP000829354"/>
    </source>
</evidence>
<comment type="similarity">
    <text evidence="2 7 8">Belongs to the peptidase C12 family.</text>
</comment>
<dbReference type="PROSITE" id="PS52048">
    <property type="entry name" value="UCH_DOMAIN"/>
    <property type="match status" value="2"/>
</dbReference>
<dbReference type="PANTHER" id="PTHR10589:SF17">
    <property type="entry name" value="UBIQUITIN CARBOXYL-TERMINAL HYDROLASE"/>
    <property type="match status" value="1"/>
</dbReference>
<evidence type="ECO:0000256" key="2">
    <source>
        <dbReference type="ARBA" id="ARBA00009326"/>
    </source>
</evidence>
<evidence type="ECO:0000256" key="7">
    <source>
        <dbReference type="PROSITE-ProRule" id="PRU01393"/>
    </source>
</evidence>
<feature type="site" description="Important for enzyme activity" evidence="7">
    <location>
        <position position="171"/>
    </location>
</feature>
<dbReference type="SUPFAM" id="SSF54001">
    <property type="entry name" value="Cysteine proteinases"/>
    <property type="match status" value="2"/>
</dbReference>
<evidence type="ECO:0000256" key="8">
    <source>
        <dbReference type="RuleBase" id="RU361215"/>
    </source>
</evidence>
<evidence type="ECO:0000313" key="10">
    <source>
        <dbReference type="EMBL" id="UMM36078.1"/>
    </source>
</evidence>
<evidence type="ECO:0000256" key="1">
    <source>
        <dbReference type="ARBA" id="ARBA00000707"/>
    </source>
</evidence>
<dbReference type="InterPro" id="IPR038765">
    <property type="entry name" value="Papain-like_cys_pep_sf"/>
</dbReference>
<dbReference type="Gene3D" id="3.40.532.10">
    <property type="entry name" value="Peptidase C12, ubiquitin carboxyl-terminal hydrolase"/>
    <property type="match status" value="2"/>
</dbReference>
<dbReference type="InterPro" id="IPR036959">
    <property type="entry name" value="Peptidase_C12_UCH_sf"/>
</dbReference>
<feature type="site" description="Transition state stabilizer" evidence="7">
    <location>
        <position position="305"/>
    </location>
</feature>
<evidence type="ECO:0000259" key="9">
    <source>
        <dbReference type="PROSITE" id="PS52048"/>
    </source>
</evidence>
<feature type="site" description="Transition state stabilizer" evidence="7">
    <location>
        <position position="80"/>
    </location>
</feature>
<feature type="site" description="Important for enzyme activity" evidence="7">
    <location>
        <position position="398"/>
    </location>
</feature>
<feature type="active site" description="Proton donor" evidence="7">
    <location>
        <position position="383"/>
    </location>
</feature>
<evidence type="ECO:0000256" key="5">
    <source>
        <dbReference type="ARBA" id="ARBA00022801"/>
    </source>
</evidence>
<keyword evidence="5 7" id="KW-0378">Hydrolase</keyword>
<keyword evidence="4 7" id="KW-0833">Ubl conjugation pathway</keyword>
<reference evidence="10 11" key="1">
    <citation type="submission" date="2022-04" db="EMBL/GenBank/DDBJ databases">
        <title>Chromosome-level reference genomes for two strains of Caenorhabditis briggsae: an improved platform for comparative genomics.</title>
        <authorList>
            <person name="Stevens L."/>
            <person name="Andersen E."/>
        </authorList>
    </citation>
    <scope>NUCLEOTIDE SEQUENCE [LARGE SCALE GENOMIC DNA]</scope>
    <source>
        <strain evidence="10">VX34</strain>
        <tissue evidence="10">Whole-organism</tissue>
    </source>
</reference>
<comment type="catalytic activity">
    <reaction evidence="1 7 8">
        <text>Thiol-dependent hydrolysis of ester, thioester, amide, peptide and isopeptide bonds formed by the C-terminal Gly of ubiquitin (a 76-residue protein attached to proteins as an intracellular targeting signal).</text>
        <dbReference type="EC" id="3.4.19.12"/>
    </reaction>
</comment>
<dbReference type="InterPro" id="IPR001578">
    <property type="entry name" value="Peptidase_C12_UCH"/>
</dbReference>
<evidence type="ECO:0000256" key="3">
    <source>
        <dbReference type="ARBA" id="ARBA00022670"/>
    </source>
</evidence>
<keyword evidence="11" id="KW-1185">Reference proteome</keyword>
<gene>
    <name evidence="10" type="ORF">L5515_008400</name>
</gene>
<feature type="domain" description="UCH catalytic" evidence="9">
    <location>
        <begin position="224"/>
        <end position="442"/>
    </location>
</feature>
<organism evidence="10 11">
    <name type="scientific">Caenorhabditis briggsae</name>
    <dbReference type="NCBI Taxonomy" id="6238"/>
    <lineage>
        <taxon>Eukaryota</taxon>
        <taxon>Metazoa</taxon>
        <taxon>Ecdysozoa</taxon>
        <taxon>Nematoda</taxon>
        <taxon>Chromadorea</taxon>
        <taxon>Rhabditida</taxon>
        <taxon>Rhabditina</taxon>
        <taxon>Rhabditomorpha</taxon>
        <taxon>Rhabditoidea</taxon>
        <taxon>Rhabditidae</taxon>
        <taxon>Peloderinae</taxon>
        <taxon>Caenorhabditis</taxon>
    </lineage>
</organism>
<protein>
    <recommendedName>
        <fullName evidence="8">Ubiquitin carboxyl-terminal hydrolase</fullName>
        <ecNumber evidence="8">3.4.19.12</ecNumber>
    </recommendedName>
</protein>
<proteinExistence type="inferred from homology"/>
<evidence type="ECO:0000256" key="4">
    <source>
        <dbReference type="ARBA" id="ARBA00022786"/>
    </source>
</evidence>
<dbReference type="AlphaFoldDB" id="A0AAE9F579"/>
<dbReference type="PANTHER" id="PTHR10589">
    <property type="entry name" value="UBIQUITIN CARBOXYL-TERMINAL HYDROLASE"/>
    <property type="match status" value="1"/>
</dbReference>
<feature type="active site" description="Nucleophile" evidence="7">
    <location>
        <position position="313"/>
    </location>
</feature>
<evidence type="ECO:0000256" key="6">
    <source>
        <dbReference type="ARBA" id="ARBA00022807"/>
    </source>
</evidence>
<dbReference type="GO" id="GO:0006511">
    <property type="term" value="P:ubiquitin-dependent protein catabolic process"/>
    <property type="evidence" value="ECO:0007669"/>
    <property type="project" value="UniProtKB-UniRule"/>
</dbReference>
<feature type="domain" description="UCH catalytic" evidence="9">
    <location>
        <begin position="4"/>
        <end position="219"/>
    </location>
</feature>
<dbReference type="PRINTS" id="PR00707">
    <property type="entry name" value="UBCTHYDRLASE"/>
</dbReference>
<keyword evidence="3 7" id="KW-0645">Protease</keyword>
<dbReference type="CDD" id="cd09616">
    <property type="entry name" value="Peptidase_C12_UCH_L1_L3"/>
    <property type="match status" value="2"/>
</dbReference>
<dbReference type="FunFam" id="3.40.532.10:FF:000017">
    <property type="entry name" value="Ubiquitin carboxyl-terminal hydrolase"/>
    <property type="match status" value="1"/>
</dbReference>